<reference evidence="2" key="1">
    <citation type="submission" date="2016-10" db="EMBL/GenBank/DDBJ databases">
        <authorList>
            <person name="Varghese N."/>
            <person name="Submissions S."/>
        </authorList>
    </citation>
    <scope>NUCLEOTIDE SEQUENCE [LARGE SCALE GENOMIC DNA]</scope>
    <source>
        <strain evidence="2">ANC 5109</strain>
    </source>
</reference>
<evidence type="ECO:0000313" key="1">
    <source>
        <dbReference type="EMBL" id="SDY71902.1"/>
    </source>
</evidence>
<sequence length="211" mass="23846">MVYLEAAFRTLESYADKNGDVTHVAEFLDNAAGEHARKQYLARVGGFSSAQDYRRSGLGLVPVNFYGYDYVMQPNYTTNVGDGQLFDGLAVTEQQEGLVSYFDSATDISLLSPSEAMIANMLEQQIVRDFDNIHAQLQQLNEHALDQVDMLAISWLNVISVQHYRCIEHKIFTWHGRGIRSFDSVCDEAEQLLTVSDLGKSQDCYRVYSHI</sequence>
<accession>A0A1H3M589</accession>
<dbReference type="STRING" id="595670.SAMN05421643_12347"/>
<gene>
    <name evidence="1" type="ORF">SAMN05421643_12347</name>
</gene>
<organism evidence="1 2">
    <name type="scientific">Acinetobacter kyonggiensis</name>
    <dbReference type="NCBI Taxonomy" id="595670"/>
    <lineage>
        <taxon>Bacteria</taxon>
        <taxon>Pseudomonadati</taxon>
        <taxon>Pseudomonadota</taxon>
        <taxon>Gammaproteobacteria</taxon>
        <taxon>Moraxellales</taxon>
        <taxon>Moraxellaceae</taxon>
        <taxon>Acinetobacter</taxon>
    </lineage>
</organism>
<dbReference type="RefSeq" id="WP_244516330.1">
    <property type="nucleotide sequence ID" value="NZ_FNPK01000023.1"/>
</dbReference>
<proteinExistence type="predicted"/>
<protein>
    <submittedName>
        <fullName evidence="1">Uncharacterized protein</fullName>
    </submittedName>
</protein>
<dbReference type="Proteomes" id="UP000199035">
    <property type="component" value="Unassembled WGS sequence"/>
</dbReference>
<dbReference type="EMBL" id="FNPK01000023">
    <property type="protein sequence ID" value="SDY71902.1"/>
    <property type="molecule type" value="Genomic_DNA"/>
</dbReference>
<evidence type="ECO:0000313" key="2">
    <source>
        <dbReference type="Proteomes" id="UP000199035"/>
    </source>
</evidence>
<keyword evidence="2" id="KW-1185">Reference proteome</keyword>
<dbReference type="AlphaFoldDB" id="A0A1H3M589"/>
<name>A0A1H3M589_9GAMM</name>